<keyword evidence="4" id="KW-0067">ATP-binding</keyword>
<dbReference type="CDD" id="cd23805">
    <property type="entry name" value="UBCc_UBE2T"/>
    <property type="match status" value="1"/>
</dbReference>
<dbReference type="OrthoDB" id="7851174at2759"/>
<evidence type="ECO:0000259" key="5">
    <source>
        <dbReference type="PROSITE" id="PS50127"/>
    </source>
</evidence>
<evidence type="ECO:0000256" key="3">
    <source>
        <dbReference type="PROSITE-ProRule" id="PRU10133"/>
    </source>
</evidence>
<reference evidence="6" key="1">
    <citation type="submission" date="2021-02" db="EMBL/GenBank/DDBJ databases">
        <title>First Annotated Genome of the Yellow-green Alga Tribonema minus.</title>
        <authorList>
            <person name="Mahan K.M."/>
        </authorList>
    </citation>
    <scope>NUCLEOTIDE SEQUENCE</scope>
    <source>
        <strain evidence="6">UTEX B ZZ1240</strain>
    </source>
</reference>
<dbReference type="GO" id="GO:0016740">
    <property type="term" value="F:transferase activity"/>
    <property type="evidence" value="ECO:0007669"/>
    <property type="project" value="UniProtKB-KW"/>
</dbReference>
<gene>
    <name evidence="6" type="ORF">JKP88DRAFT_161020</name>
</gene>
<dbReference type="InterPro" id="IPR000608">
    <property type="entry name" value="UBC"/>
</dbReference>
<feature type="domain" description="UBC core" evidence="5">
    <location>
        <begin position="4"/>
        <end position="132"/>
    </location>
</feature>
<dbReference type="PROSITE" id="PS00183">
    <property type="entry name" value="UBC_1"/>
    <property type="match status" value="1"/>
</dbReference>
<keyword evidence="2 4" id="KW-0833">Ubl conjugation pathway</keyword>
<dbReference type="Proteomes" id="UP000664859">
    <property type="component" value="Unassembled WGS sequence"/>
</dbReference>
<protein>
    <submittedName>
        <fullName evidence="6">UBC37-like protein, E2</fullName>
    </submittedName>
</protein>
<keyword evidence="1" id="KW-0808">Transferase</keyword>
<dbReference type="AlphaFoldDB" id="A0A835Z9Y5"/>
<dbReference type="SMART" id="SM00212">
    <property type="entry name" value="UBCc"/>
    <property type="match status" value="1"/>
</dbReference>
<accession>A0A835Z9Y5</accession>
<comment type="caution">
    <text evidence="6">The sequence shown here is derived from an EMBL/GenBank/DDBJ whole genome shotgun (WGS) entry which is preliminary data.</text>
</comment>
<dbReference type="InterPro" id="IPR016135">
    <property type="entry name" value="UBQ-conjugating_enzyme/RWD"/>
</dbReference>
<dbReference type="GO" id="GO:0005524">
    <property type="term" value="F:ATP binding"/>
    <property type="evidence" value="ECO:0007669"/>
    <property type="project" value="UniProtKB-UniRule"/>
</dbReference>
<evidence type="ECO:0000256" key="4">
    <source>
        <dbReference type="RuleBase" id="RU362109"/>
    </source>
</evidence>
<proteinExistence type="inferred from homology"/>
<name>A0A835Z9Y5_9STRA</name>
<dbReference type="Pfam" id="PF00179">
    <property type="entry name" value="UQ_con"/>
    <property type="match status" value="1"/>
</dbReference>
<evidence type="ECO:0000313" key="7">
    <source>
        <dbReference type="Proteomes" id="UP000664859"/>
    </source>
</evidence>
<evidence type="ECO:0000313" key="6">
    <source>
        <dbReference type="EMBL" id="KAG5189178.1"/>
    </source>
</evidence>
<dbReference type="Gene3D" id="3.10.110.10">
    <property type="entry name" value="Ubiquitin Conjugating Enzyme"/>
    <property type="match status" value="1"/>
</dbReference>
<evidence type="ECO:0000256" key="2">
    <source>
        <dbReference type="ARBA" id="ARBA00022786"/>
    </source>
</evidence>
<dbReference type="EMBL" id="JAFCMP010000057">
    <property type="protein sequence ID" value="KAG5189178.1"/>
    <property type="molecule type" value="Genomic_DNA"/>
</dbReference>
<feature type="active site" description="Glycyl thioester intermediate" evidence="3">
    <location>
        <position position="88"/>
    </location>
</feature>
<dbReference type="PROSITE" id="PS50127">
    <property type="entry name" value="UBC_2"/>
    <property type="match status" value="1"/>
</dbReference>
<dbReference type="SUPFAM" id="SSF54495">
    <property type="entry name" value="UBC-like"/>
    <property type="match status" value="1"/>
</dbReference>
<keyword evidence="4" id="KW-0547">Nucleotide-binding</keyword>
<dbReference type="PANTHER" id="PTHR24067">
    <property type="entry name" value="UBIQUITIN-CONJUGATING ENZYME E2"/>
    <property type="match status" value="1"/>
</dbReference>
<evidence type="ECO:0000256" key="1">
    <source>
        <dbReference type="ARBA" id="ARBA00022679"/>
    </source>
</evidence>
<keyword evidence="7" id="KW-1185">Reference proteome</keyword>
<dbReference type="InterPro" id="IPR023313">
    <property type="entry name" value="UBQ-conjugating_AS"/>
</dbReference>
<comment type="similarity">
    <text evidence="4">Belongs to the ubiquitin-conjugating enzyme family.</text>
</comment>
<dbReference type="InterPro" id="IPR050113">
    <property type="entry name" value="Ub_conjugating_enzyme"/>
</dbReference>
<sequence length="132" mass="14297">MSATAAARLRKELSLLATDPPPGICAWPVGDSLTHLQAQVEGPDDTPYARGIFLLDILVPDSYPFEPPKVRFVTPIYHPNIDSGGRICLDTLKMRPAGSWTPSINIPTLLTTIRTLIAHPNGDDGLMPEIVS</sequence>
<organism evidence="6 7">
    <name type="scientific">Tribonema minus</name>
    <dbReference type="NCBI Taxonomy" id="303371"/>
    <lineage>
        <taxon>Eukaryota</taxon>
        <taxon>Sar</taxon>
        <taxon>Stramenopiles</taxon>
        <taxon>Ochrophyta</taxon>
        <taxon>PX clade</taxon>
        <taxon>Xanthophyceae</taxon>
        <taxon>Tribonematales</taxon>
        <taxon>Tribonemataceae</taxon>
        <taxon>Tribonema</taxon>
    </lineage>
</organism>